<proteinExistence type="predicted"/>
<reference evidence="3 4" key="1">
    <citation type="submission" date="2016-03" db="EMBL/GenBank/DDBJ databases">
        <title>Whole genome sequencing of Grifola frondosa 9006-11.</title>
        <authorList>
            <person name="Min B."/>
            <person name="Park H."/>
            <person name="Kim J.-G."/>
            <person name="Cho H."/>
            <person name="Oh Y.-L."/>
            <person name="Kong W.-S."/>
            <person name="Choi I.-G."/>
        </authorList>
    </citation>
    <scope>NUCLEOTIDE SEQUENCE [LARGE SCALE GENOMIC DNA]</scope>
    <source>
        <strain evidence="3 4">9006-11</strain>
    </source>
</reference>
<dbReference type="GO" id="GO:0007166">
    <property type="term" value="P:cell surface receptor signaling pathway"/>
    <property type="evidence" value="ECO:0007669"/>
    <property type="project" value="InterPro"/>
</dbReference>
<organism evidence="3 4">
    <name type="scientific">Grifola frondosa</name>
    <name type="common">Maitake</name>
    <name type="synonym">Polyporus frondosus</name>
    <dbReference type="NCBI Taxonomy" id="5627"/>
    <lineage>
        <taxon>Eukaryota</taxon>
        <taxon>Fungi</taxon>
        <taxon>Dikarya</taxon>
        <taxon>Basidiomycota</taxon>
        <taxon>Agaricomycotina</taxon>
        <taxon>Agaricomycetes</taxon>
        <taxon>Polyporales</taxon>
        <taxon>Grifolaceae</taxon>
        <taxon>Grifola</taxon>
    </lineage>
</organism>
<dbReference type="OrthoDB" id="3228837at2759"/>
<gene>
    <name evidence="3" type="ORF">A0H81_14449</name>
</gene>
<accession>A0A1C7LLN3</accession>
<name>A0A1C7LLN3_GRIFR</name>
<evidence type="ECO:0000259" key="2">
    <source>
        <dbReference type="Pfam" id="PF24883"/>
    </source>
</evidence>
<dbReference type="InterPro" id="IPR059179">
    <property type="entry name" value="MLKL-like_MCAfunc"/>
</dbReference>
<evidence type="ECO:0000313" key="3">
    <source>
        <dbReference type="EMBL" id="OBZ65633.1"/>
    </source>
</evidence>
<protein>
    <recommendedName>
        <fullName evidence="2">Nephrocystin 3-like N-terminal domain-containing protein</fullName>
    </recommendedName>
</protein>
<dbReference type="EMBL" id="LUGG01000043">
    <property type="protein sequence ID" value="OBZ65633.1"/>
    <property type="molecule type" value="Genomic_DNA"/>
</dbReference>
<dbReference type="OMA" id="QHTINGM"/>
<keyword evidence="1" id="KW-0677">Repeat</keyword>
<dbReference type="AlphaFoldDB" id="A0A1C7LLN3"/>
<dbReference type="Pfam" id="PF24883">
    <property type="entry name" value="NPHP3_N"/>
    <property type="match status" value="1"/>
</dbReference>
<comment type="caution">
    <text evidence="3">The sequence shown here is derived from an EMBL/GenBank/DDBJ whole genome shotgun (WGS) entry which is preliminary data.</text>
</comment>
<dbReference type="InterPro" id="IPR056884">
    <property type="entry name" value="NPHP3-like_N"/>
</dbReference>
<dbReference type="STRING" id="5627.A0A1C7LLN3"/>
<dbReference type="PANTHER" id="PTHR10039">
    <property type="entry name" value="AMELOGENIN"/>
    <property type="match status" value="1"/>
</dbReference>
<sequence>MPSSIEVDDILGGSKTILDLAAQTLSFAPIPGLDVAATALSSIIAKVQQTRGNDETARDLARSINDLATRMKTTAESVQKIKSEMVSDSQEAEPNVESSALNERVKVLQKRLKELEKEADKIPKHKFAVKFFRSEKYTDQLASLKNGVDDALRDFAIQGQITIEMLVDDMANEMERLVRGVADIRHDVLNIRHGVSNIQYRQDREHDGKILEALPHADANYRSAGNASKSGYLKGTRTALLDELHSWATGMNTELQDRPVYVLSGAAGTGKSTVAYEMARRLEEEGLLGASFFFLRGSEDRNSTRLVLSTIAYQLAQLQPILYPHIVGAAEDHLKHGIHQQMEFVIDELITGPLRKVSSTAKPSVIIIDAVDECTEAAQEFVPRILHLLLKCVLDLRDQFPLRVFITTRPELHIEQALESADFSSITRPFKLHEIPRVVVDKDIELYLEERIHKIPSHAELLTTHPETVSMLTKVAEGLFIYAKLAVDFLRSDPTAWRKISIYCFPAIHTMGRLRWIHLISSISQYWRALFLTSTLRRPFEIGCGKSWAGSRCFETISPLMYGRRSWVSRPTR</sequence>
<dbReference type="Gene3D" id="3.40.50.300">
    <property type="entry name" value="P-loop containing nucleotide triphosphate hydrolases"/>
    <property type="match status" value="1"/>
</dbReference>
<dbReference type="CDD" id="cd21037">
    <property type="entry name" value="MLKL_NTD"/>
    <property type="match status" value="1"/>
</dbReference>
<dbReference type="Proteomes" id="UP000092993">
    <property type="component" value="Unassembled WGS sequence"/>
</dbReference>
<dbReference type="InterPro" id="IPR036537">
    <property type="entry name" value="Adaptor_Cbl_N_dom_sf"/>
</dbReference>
<feature type="domain" description="Nephrocystin 3-like N-terminal" evidence="2">
    <location>
        <begin position="244"/>
        <end position="409"/>
    </location>
</feature>
<dbReference type="InterPro" id="IPR027417">
    <property type="entry name" value="P-loop_NTPase"/>
</dbReference>
<dbReference type="SUPFAM" id="SSF52540">
    <property type="entry name" value="P-loop containing nucleoside triphosphate hydrolases"/>
    <property type="match status" value="1"/>
</dbReference>
<dbReference type="Gene3D" id="1.20.930.20">
    <property type="entry name" value="Adaptor protein Cbl, N-terminal domain"/>
    <property type="match status" value="1"/>
</dbReference>
<evidence type="ECO:0000256" key="1">
    <source>
        <dbReference type="ARBA" id="ARBA00022737"/>
    </source>
</evidence>
<keyword evidence="4" id="KW-1185">Reference proteome</keyword>
<evidence type="ECO:0000313" key="4">
    <source>
        <dbReference type="Proteomes" id="UP000092993"/>
    </source>
</evidence>